<sequence length="36" mass="4430">MYIAAPVFRRSSYKTKKENYYFHFESKVAQQKRQKA</sequence>
<accession>A0AAJ3P250</accession>
<dbReference type="Proteomes" id="UP000243401">
    <property type="component" value="Unassembled WGS sequence"/>
</dbReference>
<organism evidence="1 2">
    <name type="scientific">Escherichia coli H605</name>
    <dbReference type="NCBI Taxonomy" id="656410"/>
    <lineage>
        <taxon>Bacteria</taxon>
        <taxon>Pseudomonadati</taxon>
        <taxon>Pseudomonadota</taxon>
        <taxon>Gammaproteobacteria</taxon>
        <taxon>Enterobacterales</taxon>
        <taxon>Enterobacteriaceae</taxon>
        <taxon>Escherichia</taxon>
    </lineage>
</organism>
<reference evidence="1 2" key="1">
    <citation type="submission" date="2010-04" db="EMBL/GenBank/DDBJ databases">
        <title>The Genome Sequence of Escherichia coli H605.</title>
        <authorList>
            <consortium name="The Broad Institute Genome Sequencing Platform"/>
            <consortium name="The Broad Institute Genome Sequencing Center for Infectious Disease"/>
            <person name="Feldgarden M."/>
            <person name="Gordon D.M."/>
            <person name="Johnson J.R."/>
            <person name="Johnston B.D."/>
            <person name="Young S."/>
            <person name="Zeng Q."/>
            <person name="Koehrsen M."/>
            <person name="Alvarado L."/>
            <person name="Berlin A.M."/>
            <person name="Borenstein D."/>
            <person name="Chapman S.B."/>
            <person name="Chen Z."/>
            <person name="Engels R."/>
            <person name="Freedman E."/>
            <person name="Gellesch M."/>
            <person name="Goldberg J."/>
            <person name="Griggs A."/>
            <person name="Gujja S."/>
            <person name="Heilman E.R."/>
            <person name="Heiman D.I."/>
            <person name="Hepburn T.A."/>
            <person name="Howarth C."/>
            <person name="Jen D."/>
            <person name="Larson L."/>
            <person name="Mehta T."/>
            <person name="Park D."/>
            <person name="Pearson M."/>
            <person name="Richards J."/>
            <person name="Roberts A."/>
            <person name="Saif S."/>
            <person name="Shea T.D."/>
            <person name="Shenoy N."/>
            <person name="Sisk P."/>
            <person name="Stolte C."/>
            <person name="Sykes S.N."/>
            <person name="Walk T."/>
            <person name="White J."/>
            <person name="Yandava C."/>
            <person name="Haas B."/>
            <person name="Henn M.R."/>
            <person name="Nusbaum C."/>
            <person name="Birren B."/>
        </authorList>
    </citation>
    <scope>NUCLEOTIDE SEQUENCE [LARGE SCALE GENOMIC DNA]</scope>
    <source>
        <strain evidence="1 2">H605</strain>
    </source>
</reference>
<proteinExistence type="predicted"/>
<dbReference type="AlphaFoldDB" id="A0AAJ3P250"/>
<evidence type="ECO:0000313" key="1">
    <source>
        <dbReference type="EMBL" id="OSL50609.1"/>
    </source>
</evidence>
<gene>
    <name evidence="1" type="ORF">EATG_03135</name>
</gene>
<comment type="caution">
    <text evidence="1">The sequence shown here is derived from an EMBL/GenBank/DDBJ whole genome shotgun (WGS) entry which is preliminary data.</text>
</comment>
<name>A0AAJ3P250_ECOLX</name>
<protein>
    <submittedName>
        <fullName evidence="1">Uncharacterized protein</fullName>
    </submittedName>
</protein>
<evidence type="ECO:0000313" key="2">
    <source>
        <dbReference type="Proteomes" id="UP000243401"/>
    </source>
</evidence>
<dbReference type="EMBL" id="ADJX01000001">
    <property type="protein sequence ID" value="OSL50609.1"/>
    <property type="molecule type" value="Genomic_DNA"/>
</dbReference>